<dbReference type="OrthoDB" id="116240at2"/>
<protein>
    <submittedName>
        <fullName evidence="6">Transcriptional regulator</fullName>
    </submittedName>
</protein>
<proteinExistence type="predicted"/>
<dbReference type="Pfam" id="PF14246">
    <property type="entry name" value="TetR_C_7"/>
    <property type="match status" value="1"/>
</dbReference>
<keyword evidence="3" id="KW-0804">Transcription</keyword>
<keyword evidence="2 4" id="KW-0238">DNA-binding</keyword>
<dbReference type="RefSeq" id="WP_008842651.1">
    <property type="nucleotide sequence ID" value="NZ_BAEN01000006.1"/>
</dbReference>
<dbReference type="InterPro" id="IPR001647">
    <property type="entry name" value="HTH_TetR"/>
</dbReference>
<comment type="caution">
    <text evidence="6">The sequence shown here is derived from an EMBL/GenBank/DDBJ whole genome shotgun (WGS) entry which is preliminary data.</text>
</comment>
<reference evidence="6 7" key="1">
    <citation type="journal article" date="2017" name="Antonie Van Leeuwenhoek">
        <title>Rhizobium rhizosphaerae sp. nov., a novel species isolated from rice rhizosphere.</title>
        <authorList>
            <person name="Zhao J.J."/>
            <person name="Zhang J."/>
            <person name="Zhang R.J."/>
            <person name="Zhang C.W."/>
            <person name="Yin H.Q."/>
            <person name="Zhang X.X."/>
        </authorList>
    </citation>
    <scope>NUCLEOTIDE SEQUENCE [LARGE SCALE GENOMIC DNA]</scope>
    <source>
        <strain evidence="6 7">E3</strain>
    </source>
</reference>
<gene>
    <name evidence="6" type="ORF">GLIP_0177</name>
</gene>
<name>K6XMF1_9ALTE</name>
<evidence type="ECO:0000313" key="7">
    <source>
        <dbReference type="Proteomes" id="UP000006334"/>
    </source>
</evidence>
<evidence type="ECO:0000256" key="1">
    <source>
        <dbReference type="ARBA" id="ARBA00023015"/>
    </source>
</evidence>
<dbReference type="Gene3D" id="1.10.357.10">
    <property type="entry name" value="Tetracycline Repressor, domain 2"/>
    <property type="match status" value="1"/>
</dbReference>
<dbReference type="GO" id="GO:0003700">
    <property type="term" value="F:DNA-binding transcription factor activity"/>
    <property type="evidence" value="ECO:0007669"/>
    <property type="project" value="TreeGrafter"/>
</dbReference>
<dbReference type="InterPro" id="IPR023772">
    <property type="entry name" value="DNA-bd_HTH_TetR-type_CS"/>
</dbReference>
<dbReference type="Pfam" id="PF00440">
    <property type="entry name" value="TetR_N"/>
    <property type="match status" value="1"/>
</dbReference>
<dbReference type="PRINTS" id="PR00455">
    <property type="entry name" value="HTHTETR"/>
</dbReference>
<evidence type="ECO:0000313" key="6">
    <source>
        <dbReference type="EMBL" id="GAC12831.1"/>
    </source>
</evidence>
<dbReference type="InterPro" id="IPR009057">
    <property type="entry name" value="Homeodomain-like_sf"/>
</dbReference>
<evidence type="ECO:0000256" key="4">
    <source>
        <dbReference type="PROSITE-ProRule" id="PRU00335"/>
    </source>
</evidence>
<dbReference type="InterPro" id="IPR050109">
    <property type="entry name" value="HTH-type_TetR-like_transc_reg"/>
</dbReference>
<evidence type="ECO:0000259" key="5">
    <source>
        <dbReference type="PROSITE" id="PS50977"/>
    </source>
</evidence>
<dbReference type="STRING" id="1127673.GLIP_0177"/>
<keyword evidence="7" id="KW-1185">Reference proteome</keyword>
<feature type="DNA-binding region" description="H-T-H motif" evidence="4">
    <location>
        <begin position="33"/>
        <end position="52"/>
    </location>
</feature>
<dbReference type="eggNOG" id="COG1309">
    <property type="taxonomic scope" value="Bacteria"/>
</dbReference>
<keyword evidence="1" id="KW-0805">Transcription regulation</keyword>
<dbReference type="Gene3D" id="1.10.10.60">
    <property type="entry name" value="Homeodomain-like"/>
    <property type="match status" value="1"/>
</dbReference>
<dbReference type="Proteomes" id="UP000006334">
    <property type="component" value="Unassembled WGS sequence"/>
</dbReference>
<dbReference type="PANTHER" id="PTHR30055">
    <property type="entry name" value="HTH-TYPE TRANSCRIPTIONAL REGULATOR RUTR"/>
    <property type="match status" value="1"/>
</dbReference>
<dbReference type="EMBL" id="BAEN01000006">
    <property type="protein sequence ID" value="GAC12831.1"/>
    <property type="molecule type" value="Genomic_DNA"/>
</dbReference>
<dbReference type="FunFam" id="1.10.10.60:FF:000141">
    <property type="entry name" value="TetR family transcriptional regulator"/>
    <property type="match status" value="1"/>
</dbReference>
<evidence type="ECO:0000256" key="2">
    <source>
        <dbReference type="ARBA" id="ARBA00023125"/>
    </source>
</evidence>
<accession>K6XMF1</accession>
<dbReference type="InterPro" id="IPR039536">
    <property type="entry name" value="TetR_C_Proteobacteria"/>
</dbReference>
<evidence type="ECO:0000256" key="3">
    <source>
        <dbReference type="ARBA" id="ARBA00023163"/>
    </source>
</evidence>
<dbReference type="AlphaFoldDB" id="K6XMF1"/>
<dbReference type="PROSITE" id="PS50977">
    <property type="entry name" value="HTH_TETR_2"/>
    <property type="match status" value="1"/>
</dbReference>
<dbReference type="SUPFAM" id="SSF46689">
    <property type="entry name" value="Homeodomain-like"/>
    <property type="match status" value="1"/>
</dbReference>
<dbReference type="GO" id="GO:0000976">
    <property type="term" value="F:transcription cis-regulatory region binding"/>
    <property type="evidence" value="ECO:0007669"/>
    <property type="project" value="TreeGrafter"/>
</dbReference>
<feature type="domain" description="HTH tetR-type" evidence="5">
    <location>
        <begin position="10"/>
        <end position="70"/>
    </location>
</feature>
<organism evidence="6 7">
    <name type="scientific">Aliiglaciecola lipolytica E3</name>
    <dbReference type="NCBI Taxonomy" id="1127673"/>
    <lineage>
        <taxon>Bacteria</taxon>
        <taxon>Pseudomonadati</taxon>
        <taxon>Pseudomonadota</taxon>
        <taxon>Gammaproteobacteria</taxon>
        <taxon>Alteromonadales</taxon>
        <taxon>Alteromonadaceae</taxon>
        <taxon>Aliiglaciecola</taxon>
    </lineage>
</organism>
<dbReference type="PROSITE" id="PS01081">
    <property type="entry name" value="HTH_TETR_1"/>
    <property type="match status" value="1"/>
</dbReference>
<sequence>MTETKKSRSEIKRESIVEAAKSAFQEFGVQSTSMDRLAEIAGVSKRTVYNHFATKSELVIYLLSDLWESSLLDSSVVYQTNQSISDQLNNLIAYQIEFMSGEQHIELARVAIGSFFYEPETLKKEIDRLVSQETMVHRFIKAAVKDNKLLIDDVNYAVEQLNDLIKGRCFWPLVFKIQPPLSETEKQFVQQETADIFLKRYRAAPIAK</sequence>
<dbReference type="PANTHER" id="PTHR30055:SF224">
    <property type="entry name" value="TRANSCRIPTIONAL REGULATOR TETR FAMILY"/>
    <property type="match status" value="1"/>
</dbReference>